<proteinExistence type="predicted"/>
<sequence>PATVLFFINSEHSSLLGLSAVEPCCFAEYSEGKLLSTVSRAAPTEADSLIVLTPANSEMALQGSSVARRADRSVKSWRVSALALARMQQSVPESCGQMASAYGYQQQAVMSPAKPHGFVGGAAAGWGRRQFVRYRHAPASWQTTPPPWQPLSSFSKQQQQQQAAAAIILWPPTCPQYYAAASMQSGGGTGGLQSLAGGGASTVSVAGQGSASSAAAAAAAAAAAVQNGFLLTGAQERAHGCRYPRLIVFRAGPLSSPDSFSGCRYRQLIASA</sequence>
<dbReference type="AlphaFoldDB" id="A0A1I8JQI3"/>
<organism evidence="1 2">
    <name type="scientific">Macrostomum lignano</name>
    <dbReference type="NCBI Taxonomy" id="282301"/>
    <lineage>
        <taxon>Eukaryota</taxon>
        <taxon>Metazoa</taxon>
        <taxon>Spiralia</taxon>
        <taxon>Lophotrochozoa</taxon>
        <taxon>Platyhelminthes</taxon>
        <taxon>Rhabditophora</taxon>
        <taxon>Macrostomorpha</taxon>
        <taxon>Macrostomida</taxon>
        <taxon>Macrostomidae</taxon>
        <taxon>Macrostomum</taxon>
    </lineage>
</organism>
<dbReference type="Proteomes" id="UP000095280">
    <property type="component" value="Unplaced"/>
</dbReference>
<reference evidence="2" key="1">
    <citation type="submission" date="2016-11" db="UniProtKB">
        <authorList>
            <consortium name="WormBaseParasite"/>
        </authorList>
    </citation>
    <scope>IDENTIFICATION</scope>
</reference>
<name>A0A1I8JQI3_9PLAT</name>
<protein>
    <submittedName>
        <fullName evidence="2">Ice-structuring protein 4-like</fullName>
    </submittedName>
</protein>
<dbReference type="WBParaSite" id="snap_masked-unitig_44503-processed-gene-0.0-mRNA-1">
    <property type="protein sequence ID" value="snap_masked-unitig_44503-processed-gene-0.0-mRNA-1"/>
    <property type="gene ID" value="snap_masked-unitig_44503-processed-gene-0.0"/>
</dbReference>
<evidence type="ECO:0000313" key="1">
    <source>
        <dbReference type="Proteomes" id="UP000095280"/>
    </source>
</evidence>
<keyword evidence="1" id="KW-1185">Reference proteome</keyword>
<accession>A0A1I8JQI3</accession>
<evidence type="ECO:0000313" key="2">
    <source>
        <dbReference type="WBParaSite" id="snap_masked-unitig_44503-processed-gene-0.0-mRNA-1"/>
    </source>
</evidence>